<dbReference type="Proteomes" id="UP000029585">
    <property type="component" value="Unassembled WGS sequence"/>
</dbReference>
<feature type="coiled-coil region" evidence="3">
    <location>
        <begin position="317"/>
        <end position="351"/>
    </location>
</feature>
<keyword evidence="5" id="KW-1133">Transmembrane helix</keyword>
<reference evidence="7 8" key="1">
    <citation type="submission" date="2011-08" db="EMBL/GenBank/DDBJ databases">
        <title>The Genome Sequence of Clostridium orbiscindens 1_3_50AFAA.</title>
        <authorList>
            <consortium name="The Broad Institute Genome Sequencing Platform"/>
            <person name="Earl A."/>
            <person name="Ward D."/>
            <person name="Feldgarden M."/>
            <person name="Gevers D."/>
            <person name="Daigneault M."/>
            <person name="Strauss J."/>
            <person name="Allen-Vercoe E."/>
            <person name="Young S.K."/>
            <person name="Zeng Q."/>
            <person name="Gargeya S."/>
            <person name="Fitzgerald M."/>
            <person name="Haas B."/>
            <person name="Abouelleil A."/>
            <person name="Alvarado L."/>
            <person name="Arachchi H.M."/>
            <person name="Berlin A."/>
            <person name="Brown A."/>
            <person name="Chapman S.B."/>
            <person name="Chen Z."/>
            <person name="Dunbar C."/>
            <person name="Freedman E."/>
            <person name="Gearin G."/>
            <person name="Gellesch M."/>
            <person name="Goldberg J."/>
            <person name="Griggs A."/>
            <person name="Gujja S."/>
            <person name="Heiman D."/>
            <person name="Howarth C."/>
            <person name="Larson L."/>
            <person name="Lui A."/>
            <person name="MacDonald P.J.P."/>
            <person name="Montmayeur A."/>
            <person name="Murphy C."/>
            <person name="Neiman D."/>
            <person name="Pearson M."/>
            <person name="Priest M."/>
            <person name="Roberts A."/>
            <person name="Saif S."/>
            <person name="Shea T."/>
            <person name="Shenoy N."/>
            <person name="Sisk P."/>
            <person name="Stolte C."/>
            <person name="Sykes S."/>
            <person name="Wortman J."/>
            <person name="Nusbaum C."/>
            <person name="Birren B."/>
        </authorList>
    </citation>
    <scope>NUCLEOTIDE SEQUENCE [LARGE SCALE GENOMIC DNA]</scope>
    <source>
        <strain evidence="7 8">1_3_50AFAA</strain>
    </source>
</reference>
<dbReference type="EMBL" id="ADLO01000075">
    <property type="protein sequence ID" value="KGF54894.1"/>
    <property type="molecule type" value="Genomic_DNA"/>
</dbReference>
<keyword evidence="8" id="KW-1185">Reference proteome</keyword>
<dbReference type="PANTHER" id="PTHR32347">
    <property type="entry name" value="EFFLUX SYSTEM COMPONENT YKNX-RELATED"/>
    <property type="match status" value="1"/>
</dbReference>
<keyword evidence="5" id="KW-0472">Membrane</keyword>
<name>A0A096DBL4_FLAPL</name>
<evidence type="ECO:0000313" key="8">
    <source>
        <dbReference type="Proteomes" id="UP000029585"/>
    </source>
</evidence>
<proteinExistence type="predicted"/>
<dbReference type="InterPro" id="IPR050465">
    <property type="entry name" value="UPF0194_transport"/>
</dbReference>
<accession>A0A096DBL4</accession>
<dbReference type="Gene3D" id="1.10.287.470">
    <property type="entry name" value="Helix hairpin bin"/>
    <property type="match status" value="1"/>
</dbReference>
<dbReference type="SUPFAM" id="SSF111369">
    <property type="entry name" value="HlyD-like secretion proteins"/>
    <property type="match status" value="2"/>
</dbReference>
<dbReference type="InterPro" id="IPR058625">
    <property type="entry name" value="MdtA-like_BSH"/>
</dbReference>
<feature type="transmembrane region" description="Helical" evidence="5">
    <location>
        <begin position="33"/>
        <end position="54"/>
    </location>
</feature>
<organism evidence="7 8">
    <name type="scientific">Flavonifractor plautii 1_3_50AFAA</name>
    <dbReference type="NCBI Taxonomy" id="742738"/>
    <lineage>
        <taxon>Bacteria</taxon>
        <taxon>Bacillati</taxon>
        <taxon>Bacillota</taxon>
        <taxon>Clostridia</taxon>
        <taxon>Eubacteriales</taxon>
        <taxon>Oscillospiraceae</taxon>
        <taxon>Flavonifractor</taxon>
    </lineage>
</organism>
<dbReference type="GO" id="GO:0030313">
    <property type="term" value="C:cell envelope"/>
    <property type="evidence" value="ECO:0007669"/>
    <property type="project" value="UniProtKB-SubCell"/>
</dbReference>
<evidence type="ECO:0000256" key="2">
    <source>
        <dbReference type="ARBA" id="ARBA00023054"/>
    </source>
</evidence>
<keyword evidence="2 3" id="KW-0175">Coiled coil</keyword>
<gene>
    <name evidence="7" type="ORF">HMPREF9460_02423</name>
</gene>
<evidence type="ECO:0000256" key="5">
    <source>
        <dbReference type="SAM" id="Phobius"/>
    </source>
</evidence>
<comment type="subcellular location">
    <subcellularLocation>
        <location evidence="1">Cell envelope</location>
    </subcellularLocation>
</comment>
<dbReference type="Pfam" id="PF25917">
    <property type="entry name" value="BSH_RND"/>
    <property type="match status" value="1"/>
</dbReference>
<comment type="caution">
    <text evidence="7">The sequence shown here is derived from an EMBL/GenBank/DDBJ whole genome shotgun (WGS) entry which is preliminary data.</text>
</comment>
<protein>
    <recommendedName>
        <fullName evidence="6">Multidrug resistance protein MdtA-like barrel-sandwich hybrid domain-containing protein</fullName>
    </recommendedName>
</protein>
<dbReference type="HOGENOM" id="CLU_018816_12_0_9"/>
<feature type="domain" description="Multidrug resistance protein MdtA-like barrel-sandwich hybrid" evidence="6">
    <location>
        <begin position="90"/>
        <end position="184"/>
    </location>
</feature>
<dbReference type="Gene3D" id="2.40.50.100">
    <property type="match status" value="2"/>
</dbReference>
<dbReference type="CDD" id="cd06850">
    <property type="entry name" value="biotinyl_domain"/>
    <property type="match status" value="1"/>
</dbReference>
<dbReference type="PATRIC" id="fig|742738.3.peg.2489"/>
<dbReference type="RefSeq" id="WP_044941428.1">
    <property type="nucleotide sequence ID" value="NZ_KN174163.1"/>
</dbReference>
<dbReference type="eggNOG" id="COG0845">
    <property type="taxonomic scope" value="Bacteria"/>
</dbReference>
<sequence length="642" mass="67782">MTEQQTPVMTPPAAPPAAPTGPKKKRKGRGKTIAGILIVAAIAIALVVLVWYFVFREDGSKGEVMTDFVTRGSIQSMVEGSGTTKAKDSATVTPGSGTILELFVQEGDQVTAGQQLYRMDDTTARDAVTEAQKSVDNCNKELQAVYDKIAELSITAPHAGNLREVADLKVGDTVNEGDTIATLVNDTKLRLSLYYSYAYEGDIKVGQTAQISIPAIMAPVTGKVEQINKVRFVSPEGATHFEVVLVLDNPGTLAEGMDASAGLTAADGTPIYPYQNGKLEYYESTKITAKATGPVERVSLLNYGDVKAGQLLVQLGAKDTDEEIASKENALKAAQEKLEEATKELEKYNAVAPIDGTVLQCSLTEGQEVSSGQGITIADTSQMIIEIQVDERNARYIKAGMMVDINQYGTPYVGIVESVSMTASGENGVASIPAVVTVDNYDGSMIPGTYAEYSFVASESEDCLTVPVQAVKYVSFANVQLPETLDADPSAGMDDGMMDDGMMDDGMMDDGMVDGGMMDDGMVDGGVEALPQSYSGGAFADPLGMVAVPMPGGGVIVDGGSMGGSSGGASDDSTGVIVWVKSKEAPANAILEPDPTWDCPEGFWAVPVEVGLSDNSKVEITRGLAEGQEVFIGYQNPDEMYY</sequence>
<feature type="compositionally biased region" description="Pro residues" evidence="4">
    <location>
        <begin position="9"/>
        <end position="19"/>
    </location>
</feature>
<dbReference type="Gene3D" id="2.40.30.170">
    <property type="match status" value="2"/>
</dbReference>
<evidence type="ECO:0000256" key="1">
    <source>
        <dbReference type="ARBA" id="ARBA00004196"/>
    </source>
</evidence>
<evidence type="ECO:0000313" key="7">
    <source>
        <dbReference type="EMBL" id="KGF54894.1"/>
    </source>
</evidence>
<dbReference type="Gene3D" id="2.40.420.20">
    <property type="match status" value="1"/>
</dbReference>
<dbReference type="AlphaFoldDB" id="A0A096DBL4"/>
<feature type="region of interest" description="Disordered" evidence="4">
    <location>
        <begin position="1"/>
        <end position="28"/>
    </location>
</feature>
<keyword evidence="5" id="KW-0812">Transmembrane</keyword>
<evidence type="ECO:0000256" key="3">
    <source>
        <dbReference type="SAM" id="Coils"/>
    </source>
</evidence>
<evidence type="ECO:0000259" key="6">
    <source>
        <dbReference type="Pfam" id="PF25917"/>
    </source>
</evidence>
<evidence type="ECO:0000256" key="4">
    <source>
        <dbReference type="SAM" id="MobiDB-lite"/>
    </source>
</evidence>